<comment type="caution">
    <text evidence="1">The sequence shown here is derived from an EMBL/GenBank/DDBJ whole genome shotgun (WGS) entry which is preliminary data.</text>
</comment>
<evidence type="ECO:0000313" key="1">
    <source>
        <dbReference type="EMBL" id="MFC7303472.1"/>
    </source>
</evidence>
<sequence>MKSDLWVPVPLSKCAFDDTATLRTWQRVWRWALTDLLLRVAVWLALLIVATQVETASQLTEGLASFLLIPGAILLRGPARRVIWLRTVRTALMSAPWRHCTAVRTPDVQTRTGVAVRVALDGDEGAPAVLVARTWRSRTRWPEDFGQAAWFAGHPERGGVIARPGGEAIMTLHHR</sequence>
<reference evidence="2" key="1">
    <citation type="journal article" date="2019" name="Int. J. Syst. Evol. Microbiol.">
        <title>The Global Catalogue of Microorganisms (GCM) 10K type strain sequencing project: providing services to taxonomists for standard genome sequencing and annotation.</title>
        <authorList>
            <consortium name="The Broad Institute Genomics Platform"/>
            <consortium name="The Broad Institute Genome Sequencing Center for Infectious Disease"/>
            <person name="Wu L."/>
            <person name="Ma J."/>
        </authorList>
    </citation>
    <scope>NUCLEOTIDE SEQUENCE [LARGE SCALE GENOMIC DNA]</scope>
    <source>
        <strain evidence="2">SYNS20</strain>
    </source>
</reference>
<dbReference type="EMBL" id="JBHTCF010000001">
    <property type="protein sequence ID" value="MFC7303472.1"/>
    <property type="molecule type" value="Genomic_DNA"/>
</dbReference>
<proteinExistence type="predicted"/>
<evidence type="ECO:0000313" key="2">
    <source>
        <dbReference type="Proteomes" id="UP001596523"/>
    </source>
</evidence>
<dbReference type="Proteomes" id="UP001596523">
    <property type="component" value="Unassembled WGS sequence"/>
</dbReference>
<evidence type="ECO:0008006" key="3">
    <source>
        <dbReference type="Google" id="ProtNLM"/>
    </source>
</evidence>
<name>A0ABW2JDY8_9ACTN</name>
<dbReference type="RefSeq" id="WP_381826605.1">
    <property type="nucleotide sequence ID" value="NZ_JBHTCF010000001.1"/>
</dbReference>
<accession>A0ABW2JDY8</accession>
<gene>
    <name evidence="1" type="ORF">ACFQVC_04485</name>
</gene>
<organism evidence="1 2">
    <name type="scientific">Streptomyces monticola</name>
    <dbReference type="NCBI Taxonomy" id="2666263"/>
    <lineage>
        <taxon>Bacteria</taxon>
        <taxon>Bacillati</taxon>
        <taxon>Actinomycetota</taxon>
        <taxon>Actinomycetes</taxon>
        <taxon>Kitasatosporales</taxon>
        <taxon>Streptomycetaceae</taxon>
        <taxon>Streptomyces</taxon>
    </lineage>
</organism>
<protein>
    <recommendedName>
        <fullName evidence="3">PH domain-containing protein</fullName>
    </recommendedName>
</protein>
<keyword evidence="2" id="KW-1185">Reference proteome</keyword>